<sequence length="190" mass="20667">MGNSRADPLEQAATVKRFWSSAKKRTLDQARSSHPRQGAHRTVPGQRPQTGARLKHCLCTFKSPRAQVGGFGMKQSLDARASFKLSLPGVIPGTHLLSFSFGPVLQEETLERTGAPGTTASYALEVFLATGKTTVGRERVGCRDECPDARDRATLRVSAPRVVYCDESGSDAFSFQAWILDGVTPSFVRQ</sequence>
<organism evidence="2 3">
    <name type="scientific">Kolteria novifilia</name>
    <dbReference type="NCBI Taxonomy" id="2527975"/>
    <lineage>
        <taxon>Bacteria</taxon>
        <taxon>Pseudomonadati</taxon>
        <taxon>Planctomycetota</taxon>
        <taxon>Planctomycetia</taxon>
        <taxon>Kolteriales</taxon>
        <taxon>Kolteriaceae</taxon>
        <taxon>Kolteria</taxon>
    </lineage>
</organism>
<evidence type="ECO:0000256" key="1">
    <source>
        <dbReference type="SAM" id="MobiDB-lite"/>
    </source>
</evidence>
<dbReference type="EMBL" id="CP036279">
    <property type="protein sequence ID" value="QDU59567.1"/>
    <property type="molecule type" value="Genomic_DNA"/>
</dbReference>
<accession>A0A518AXW4</accession>
<dbReference type="AlphaFoldDB" id="A0A518AXW4"/>
<dbReference type="Proteomes" id="UP000317093">
    <property type="component" value="Chromosome"/>
</dbReference>
<name>A0A518AXW4_9BACT</name>
<evidence type="ECO:0000313" key="3">
    <source>
        <dbReference type="Proteomes" id="UP000317093"/>
    </source>
</evidence>
<dbReference type="KEGG" id="knv:Pan216_03970"/>
<keyword evidence="3" id="KW-1185">Reference proteome</keyword>
<protein>
    <submittedName>
        <fullName evidence="2">Uncharacterized protein</fullName>
    </submittedName>
</protein>
<gene>
    <name evidence="2" type="ORF">Pan216_03970</name>
</gene>
<reference evidence="2 3" key="1">
    <citation type="submission" date="2019-02" db="EMBL/GenBank/DDBJ databases">
        <title>Deep-cultivation of Planctomycetes and their phenomic and genomic characterization uncovers novel biology.</title>
        <authorList>
            <person name="Wiegand S."/>
            <person name="Jogler M."/>
            <person name="Boedeker C."/>
            <person name="Pinto D."/>
            <person name="Vollmers J."/>
            <person name="Rivas-Marin E."/>
            <person name="Kohn T."/>
            <person name="Peeters S.H."/>
            <person name="Heuer A."/>
            <person name="Rast P."/>
            <person name="Oberbeckmann S."/>
            <person name="Bunk B."/>
            <person name="Jeske O."/>
            <person name="Meyerdierks A."/>
            <person name="Storesund J.E."/>
            <person name="Kallscheuer N."/>
            <person name="Luecker S."/>
            <person name="Lage O.M."/>
            <person name="Pohl T."/>
            <person name="Merkel B.J."/>
            <person name="Hornburger P."/>
            <person name="Mueller R.-W."/>
            <person name="Bruemmer F."/>
            <person name="Labrenz M."/>
            <person name="Spormann A.M."/>
            <person name="Op den Camp H."/>
            <person name="Overmann J."/>
            <person name="Amann R."/>
            <person name="Jetten M.S.M."/>
            <person name="Mascher T."/>
            <person name="Medema M.H."/>
            <person name="Devos D.P."/>
            <person name="Kaster A.-K."/>
            <person name="Ovreas L."/>
            <person name="Rohde M."/>
            <person name="Galperin M.Y."/>
            <person name="Jogler C."/>
        </authorList>
    </citation>
    <scope>NUCLEOTIDE SEQUENCE [LARGE SCALE GENOMIC DNA]</scope>
    <source>
        <strain evidence="2 3">Pan216</strain>
    </source>
</reference>
<feature type="region of interest" description="Disordered" evidence="1">
    <location>
        <begin position="1"/>
        <end position="50"/>
    </location>
</feature>
<proteinExistence type="predicted"/>
<evidence type="ECO:0000313" key="2">
    <source>
        <dbReference type="EMBL" id="QDU59567.1"/>
    </source>
</evidence>